<evidence type="ECO:0000313" key="2">
    <source>
        <dbReference type="Proteomes" id="UP000001734"/>
    </source>
</evidence>
<name>B5XXA1_KLEV3</name>
<dbReference type="KEGG" id="kpe:KPK_2584"/>
<dbReference type="Proteomes" id="UP000001734">
    <property type="component" value="Chromosome"/>
</dbReference>
<sequence length="42" mass="4667">MDSKKTAQKICKLNSGASNFEHIEHGSTRRQLSLNEEKCCSG</sequence>
<dbReference type="AlphaFoldDB" id="B5XXA1"/>
<dbReference type="HOGENOM" id="CLU_3252869_0_0_6"/>
<evidence type="ECO:0000313" key="1">
    <source>
        <dbReference type="EMBL" id="ACI07013.1"/>
    </source>
</evidence>
<accession>B5XXA1</accession>
<organism evidence="1 2">
    <name type="scientific">Klebsiella variicola (strain 342)</name>
    <name type="common">Klebsiella pneumoniae</name>
    <dbReference type="NCBI Taxonomy" id="507522"/>
    <lineage>
        <taxon>Bacteria</taxon>
        <taxon>Pseudomonadati</taxon>
        <taxon>Pseudomonadota</taxon>
        <taxon>Gammaproteobacteria</taxon>
        <taxon>Enterobacterales</taxon>
        <taxon>Enterobacteriaceae</taxon>
        <taxon>Klebsiella/Raoultella group</taxon>
        <taxon>Klebsiella</taxon>
        <taxon>Klebsiella pneumoniae complex</taxon>
    </lineage>
</organism>
<proteinExistence type="predicted"/>
<dbReference type="BioCyc" id="KPNE507522:GI0B-2576-MONOMER"/>
<reference evidence="1 2" key="1">
    <citation type="journal article" date="2008" name="PLoS Genet.">
        <title>Complete genome sequence of the N2-fixing broad host range endophyte Klebsiella pneumoniae 342 and virulence predictions verified in mice.</title>
        <authorList>
            <person name="Fouts D.E."/>
            <person name="Tyler H.L."/>
            <person name="DeBoy R.T."/>
            <person name="Daugherty S."/>
            <person name="Ren Q."/>
            <person name="Badger J.H."/>
            <person name="Durkin A.S."/>
            <person name="Huot H."/>
            <person name="Shrivastava S."/>
            <person name="Kothari S."/>
            <person name="Dodson R.J."/>
            <person name="Mohamoud Y."/>
            <person name="Khouri H."/>
            <person name="Roesch L.F."/>
            <person name="Krogfelt K.A."/>
            <person name="Struve C."/>
            <person name="Triplett E.W."/>
            <person name="Methe B.A."/>
        </authorList>
    </citation>
    <scope>NUCLEOTIDE SEQUENCE [LARGE SCALE GENOMIC DNA]</scope>
    <source>
        <strain evidence="1 2">342</strain>
    </source>
</reference>
<gene>
    <name evidence="1" type="ordered locus">KPK_2584</name>
</gene>
<protein>
    <submittedName>
        <fullName evidence="1">Uncharacterized protein</fullName>
    </submittedName>
</protein>
<dbReference type="EMBL" id="CP000964">
    <property type="protein sequence ID" value="ACI07013.1"/>
    <property type="molecule type" value="Genomic_DNA"/>
</dbReference>